<dbReference type="Proteomes" id="UP001253637">
    <property type="component" value="Segment"/>
</dbReference>
<evidence type="ECO:0000313" key="3">
    <source>
        <dbReference type="Proteomes" id="UP001253637"/>
    </source>
</evidence>
<sequence length="803" mass="85211">MPRKVVHRPHPRGPTVAVARVHKQGGRPRAPPGCLTHRRKARQSLTRLLPVEMLAEIARWTDDGTFGACLLASRDLASAFAREAARRRAWLAQPLRQIAAHGDTQGLAWARRRACAQSRPHFRFGHACFHAAAGAGRLAALRWLYADQRRHGLATCCSATSVLCKAAEGDHVDVVAWMLASMGALCSVTHAANAAVQRGASRVFALLCRHASGTGLVDPWARKRATGVDVLVALDRLGLLDPDDMGSLLRAAPLNRADSVASAAASIEWLCRSAFGDRCDWNRCDVRGAISVIIGFGASRVADWRRVVDIVTLRVHSTRLWTDILYAATTRDAVDVVERVWPLAAPNADTLGSLAAGSGSVDVLDWLTTQCRAALADHGLAWAKAAADHRHWGLAHRLYAETAAAVTHPRRLADTATALYRSAIASGDVPALERIRVVCGDVLTESAERASFRAAFAHEARDFYFEHHAMIAYACAHVPDVVAQMTNKIGSEFSGAPADVFASLLAAAPRVRYGTSLIYSLLASGRDDIAAVLLSARKDLADRVDECPAKASARVRALLHRERAGVERLCERMQSDDSRACDVVAAAVASGPDACGALLWEAAHKGRYDVAVDCGALADSCSAEAVCGAGLAALRCDRLDLARRLFARAAARGCAPEPIQLSQTSGRARERSLGEAEGDNTTVDQPSAYEIAAYAATLRPTATAPTARDVANAMAVLAHGDVACGLVILGGALPDALHGSLSKQEIGHAFTTGRLDGLACLWRAGGALAAAVVAAVAERTDVADPARIKATLELCARSVPTTP</sequence>
<dbReference type="EMBL" id="LC625835">
    <property type="protein sequence ID" value="BCU03987.1"/>
    <property type="molecule type" value="Genomic_DNA"/>
</dbReference>
<protein>
    <recommendedName>
        <fullName evidence="4">Ankyrin repeat domain containing protein</fullName>
    </recommendedName>
</protein>
<proteinExistence type="predicted"/>
<organism evidence="2 3">
    <name type="scientific">Pandoravirus japonicus</name>
    <dbReference type="NCBI Taxonomy" id="2823154"/>
    <lineage>
        <taxon>Viruses</taxon>
        <taxon>Pandoravirus</taxon>
    </lineage>
</organism>
<evidence type="ECO:0000313" key="2">
    <source>
        <dbReference type="EMBL" id="BCU03987.1"/>
    </source>
</evidence>
<feature type="region of interest" description="Disordered" evidence="1">
    <location>
        <begin position="660"/>
        <end position="681"/>
    </location>
</feature>
<evidence type="ECO:0008006" key="4">
    <source>
        <dbReference type="Google" id="ProtNLM"/>
    </source>
</evidence>
<evidence type="ECO:0000256" key="1">
    <source>
        <dbReference type="SAM" id="MobiDB-lite"/>
    </source>
</evidence>
<name>A0A811BS37_9VIRU</name>
<reference evidence="2" key="1">
    <citation type="submission" date="2021-04" db="EMBL/GenBank/DDBJ databases">
        <title>Draft Genome Sequence of Pandoravirus japonicus, Isolated from the Sabaishi River of Niigata, Japan.</title>
        <authorList>
            <person name="Hosokawa N."/>
            <person name="Takahashi H."/>
            <person name="Aoki K."/>
            <person name="Takemura M."/>
        </authorList>
    </citation>
    <scope>NUCLEOTIDE SEQUENCE</scope>
</reference>
<accession>A0A811BS37</accession>